<dbReference type="Pfam" id="PF00034">
    <property type="entry name" value="Cytochrom_C"/>
    <property type="match status" value="1"/>
</dbReference>
<evidence type="ECO:0000256" key="2">
    <source>
        <dbReference type="ARBA" id="ARBA00022617"/>
    </source>
</evidence>
<feature type="signal peptide" evidence="7">
    <location>
        <begin position="1"/>
        <end position="23"/>
    </location>
</feature>
<evidence type="ECO:0000256" key="7">
    <source>
        <dbReference type="SAM" id="SignalP"/>
    </source>
</evidence>
<gene>
    <name evidence="9" type="ORF">B0D84_02050</name>
</gene>
<dbReference type="PANTHER" id="PTHR33751:SF9">
    <property type="entry name" value="CYTOCHROME C4"/>
    <property type="match status" value="1"/>
</dbReference>
<keyword evidence="2 6" id="KW-0349">Heme</keyword>
<name>A0A657PMX7_9GAMM</name>
<reference evidence="9" key="1">
    <citation type="submission" date="2017-02" db="EMBL/GenBank/DDBJ databases">
        <title>Novel co-symbiosis in the unique lucinid bivalve Phacoides pectinatus.</title>
        <authorList>
            <person name="Lim S.J."/>
            <person name="Davis B.G."/>
            <person name="Gill D.E."/>
            <person name="Engel A.S."/>
            <person name="Anderson L.C."/>
            <person name="Campbell B.J."/>
        </authorList>
    </citation>
    <scope>NUCLEOTIDE SEQUENCE [LARGE SCALE GENOMIC DNA]</scope>
    <source>
        <strain evidence="9">LUC13016_P6</strain>
    </source>
</reference>
<organism evidence="9 10">
    <name type="scientific">Candidatus Sedimenticola endophacoides</name>
    <dbReference type="NCBI Taxonomy" id="2548426"/>
    <lineage>
        <taxon>Bacteria</taxon>
        <taxon>Pseudomonadati</taxon>
        <taxon>Pseudomonadota</taxon>
        <taxon>Gammaproteobacteria</taxon>
        <taxon>Chromatiales</taxon>
        <taxon>Sedimenticolaceae</taxon>
        <taxon>Sedimenticola</taxon>
    </lineage>
</organism>
<dbReference type="InterPro" id="IPR036909">
    <property type="entry name" value="Cyt_c-like_dom_sf"/>
</dbReference>
<keyword evidence="3 6" id="KW-0479">Metal-binding</keyword>
<evidence type="ECO:0000256" key="4">
    <source>
        <dbReference type="ARBA" id="ARBA00022982"/>
    </source>
</evidence>
<proteinExistence type="predicted"/>
<dbReference type="Proteomes" id="UP000243361">
    <property type="component" value="Unassembled WGS sequence"/>
</dbReference>
<keyword evidence="10" id="KW-1185">Reference proteome</keyword>
<sequence length="103" mass="10622">MMKVKAIAVMALLSLGVAGNAVADGAALFTAKACMSCHGADGKSPIMPMYPKVTGQSSDYTYNQMMDIKSGARANGQSMAMKGIMAGVSEADARAIADWLATQ</sequence>
<dbReference type="PANTHER" id="PTHR33751">
    <property type="entry name" value="CBB3-TYPE CYTOCHROME C OXIDASE SUBUNIT FIXP"/>
    <property type="match status" value="1"/>
</dbReference>
<evidence type="ECO:0000313" key="9">
    <source>
        <dbReference type="EMBL" id="OQX35833.1"/>
    </source>
</evidence>
<evidence type="ECO:0000259" key="8">
    <source>
        <dbReference type="PROSITE" id="PS51007"/>
    </source>
</evidence>
<keyword evidence="5 6" id="KW-0408">Iron</keyword>
<evidence type="ECO:0000256" key="5">
    <source>
        <dbReference type="ARBA" id="ARBA00023004"/>
    </source>
</evidence>
<evidence type="ECO:0000256" key="3">
    <source>
        <dbReference type="ARBA" id="ARBA00022723"/>
    </source>
</evidence>
<comment type="caution">
    <text evidence="9">The sequence shown here is derived from an EMBL/GenBank/DDBJ whole genome shotgun (WGS) entry which is preliminary data.</text>
</comment>
<dbReference type="PROSITE" id="PS51007">
    <property type="entry name" value="CYTC"/>
    <property type="match status" value="1"/>
</dbReference>
<dbReference type="InterPro" id="IPR050597">
    <property type="entry name" value="Cytochrome_c_Oxidase_Subunit"/>
</dbReference>
<evidence type="ECO:0000256" key="6">
    <source>
        <dbReference type="PROSITE-ProRule" id="PRU00433"/>
    </source>
</evidence>
<dbReference type="InterPro" id="IPR009056">
    <property type="entry name" value="Cyt_c-like_dom"/>
</dbReference>
<dbReference type="SUPFAM" id="SSF46626">
    <property type="entry name" value="Cytochrome c"/>
    <property type="match status" value="1"/>
</dbReference>
<evidence type="ECO:0000313" key="10">
    <source>
        <dbReference type="Proteomes" id="UP000243361"/>
    </source>
</evidence>
<dbReference type="GO" id="GO:0020037">
    <property type="term" value="F:heme binding"/>
    <property type="evidence" value="ECO:0007669"/>
    <property type="project" value="InterPro"/>
</dbReference>
<keyword evidence="4" id="KW-0249">Electron transport</keyword>
<dbReference type="EMBL" id="MUIE01000149">
    <property type="protein sequence ID" value="OQX35833.1"/>
    <property type="molecule type" value="Genomic_DNA"/>
</dbReference>
<accession>A0A657PMX7</accession>
<protein>
    <submittedName>
        <fullName evidence="9">Cytochrome C</fullName>
    </submittedName>
</protein>
<dbReference type="GO" id="GO:0009055">
    <property type="term" value="F:electron transfer activity"/>
    <property type="evidence" value="ECO:0007669"/>
    <property type="project" value="InterPro"/>
</dbReference>
<keyword evidence="1" id="KW-0813">Transport</keyword>
<feature type="domain" description="Cytochrome c" evidence="8">
    <location>
        <begin position="20"/>
        <end position="103"/>
    </location>
</feature>
<feature type="chain" id="PRO_5030148131" evidence="7">
    <location>
        <begin position="24"/>
        <end position="103"/>
    </location>
</feature>
<evidence type="ECO:0000256" key="1">
    <source>
        <dbReference type="ARBA" id="ARBA00022448"/>
    </source>
</evidence>
<dbReference type="GO" id="GO:0046872">
    <property type="term" value="F:metal ion binding"/>
    <property type="evidence" value="ECO:0007669"/>
    <property type="project" value="UniProtKB-KW"/>
</dbReference>
<dbReference type="Gene3D" id="1.10.760.10">
    <property type="entry name" value="Cytochrome c-like domain"/>
    <property type="match status" value="1"/>
</dbReference>
<dbReference type="AlphaFoldDB" id="A0A657PMX7"/>
<keyword evidence="7" id="KW-0732">Signal</keyword>